<evidence type="ECO:0000256" key="4">
    <source>
        <dbReference type="ARBA" id="ARBA00022840"/>
    </source>
</evidence>
<dbReference type="GO" id="GO:0005524">
    <property type="term" value="F:ATP binding"/>
    <property type="evidence" value="ECO:0007669"/>
    <property type="project" value="UniProtKB-KW"/>
</dbReference>
<feature type="non-terminal residue" evidence="6">
    <location>
        <position position="1"/>
    </location>
</feature>
<evidence type="ECO:0000256" key="5">
    <source>
        <dbReference type="ARBA" id="ARBA00030445"/>
    </source>
</evidence>
<organism evidence="6 7">
    <name type="scientific">Streblomastix strix</name>
    <dbReference type="NCBI Taxonomy" id="222440"/>
    <lineage>
        <taxon>Eukaryota</taxon>
        <taxon>Metamonada</taxon>
        <taxon>Preaxostyla</taxon>
        <taxon>Oxymonadida</taxon>
        <taxon>Streblomastigidae</taxon>
        <taxon>Streblomastix</taxon>
    </lineage>
</organism>
<dbReference type="PANTHER" id="PTHR12241">
    <property type="entry name" value="TUBULIN POLYGLUTAMYLASE"/>
    <property type="match status" value="1"/>
</dbReference>
<keyword evidence="2" id="KW-0436">Ligase</keyword>
<dbReference type="GO" id="GO:0036064">
    <property type="term" value="C:ciliary basal body"/>
    <property type="evidence" value="ECO:0007669"/>
    <property type="project" value="TreeGrafter"/>
</dbReference>
<gene>
    <name evidence="6" type="ORF">EZS28_047507</name>
</gene>
<accession>A0A5J4THM1</accession>
<keyword evidence="4" id="KW-0067">ATP-binding</keyword>
<dbReference type="AlphaFoldDB" id="A0A5J4THM1"/>
<evidence type="ECO:0000256" key="1">
    <source>
        <dbReference type="ARBA" id="ARBA00006820"/>
    </source>
</evidence>
<protein>
    <recommendedName>
        <fullName evidence="5">Tubulin--tyrosine ligase-like protein 9</fullName>
    </recommendedName>
</protein>
<reference evidence="6 7" key="1">
    <citation type="submission" date="2019-03" db="EMBL/GenBank/DDBJ databases">
        <title>Single cell metagenomics reveals metabolic interactions within the superorganism composed of flagellate Streblomastix strix and complex community of Bacteroidetes bacteria on its surface.</title>
        <authorList>
            <person name="Treitli S.C."/>
            <person name="Kolisko M."/>
            <person name="Husnik F."/>
            <person name="Keeling P."/>
            <person name="Hampl V."/>
        </authorList>
    </citation>
    <scope>NUCLEOTIDE SEQUENCE [LARGE SCALE GENOMIC DNA]</scope>
    <source>
        <strain evidence="6">ST1C</strain>
    </source>
</reference>
<dbReference type="GO" id="GO:0000226">
    <property type="term" value="P:microtubule cytoskeleton organization"/>
    <property type="evidence" value="ECO:0007669"/>
    <property type="project" value="TreeGrafter"/>
</dbReference>
<comment type="caution">
    <text evidence="6">The sequence shown here is derived from an EMBL/GenBank/DDBJ whole genome shotgun (WGS) entry which is preliminary data.</text>
</comment>
<evidence type="ECO:0000256" key="3">
    <source>
        <dbReference type="ARBA" id="ARBA00022741"/>
    </source>
</evidence>
<dbReference type="PANTHER" id="PTHR12241:SF39">
    <property type="entry name" value="TUBULIN POLYGLUTAMYLASE TTLL9-RELATED"/>
    <property type="match status" value="1"/>
</dbReference>
<dbReference type="OrthoDB" id="202825at2759"/>
<dbReference type="InterPro" id="IPR004344">
    <property type="entry name" value="TTL/TTLL_fam"/>
</dbReference>
<dbReference type="SUPFAM" id="SSF56059">
    <property type="entry name" value="Glutathione synthetase ATP-binding domain-like"/>
    <property type="match status" value="1"/>
</dbReference>
<dbReference type="GO" id="GO:0070740">
    <property type="term" value="F:tubulin-glutamic acid ligase activity"/>
    <property type="evidence" value="ECO:0007669"/>
    <property type="project" value="TreeGrafter"/>
</dbReference>
<dbReference type="Gene3D" id="3.30.470.20">
    <property type="entry name" value="ATP-grasp fold, B domain"/>
    <property type="match status" value="1"/>
</dbReference>
<evidence type="ECO:0000313" key="6">
    <source>
        <dbReference type="EMBL" id="KAA6356965.1"/>
    </source>
</evidence>
<evidence type="ECO:0000256" key="2">
    <source>
        <dbReference type="ARBA" id="ARBA00022598"/>
    </source>
</evidence>
<proteinExistence type="inferred from homology"/>
<dbReference type="Pfam" id="PF03133">
    <property type="entry name" value="TTL"/>
    <property type="match status" value="1"/>
</dbReference>
<name>A0A5J4THM1_9EUKA</name>
<evidence type="ECO:0000313" key="7">
    <source>
        <dbReference type="Proteomes" id="UP000324800"/>
    </source>
</evidence>
<dbReference type="PROSITE" id="PS51221">
    <property type="entry name" value="TTL"/>
    <property type="match status" value="1"/>
</dbReference>
<dbReference type="GO" id="GO:0015631">
    <property type="term" value="F:tubulin binding"/>
    <property type="evidence" value="ECO:0007669"/>
    <property type="project" value="TreeGrafter"/>
</dbReference>
<keyword evidence="3" id="KW-0547">Nucleotide-binding</keyword>
<comment type="similarity">
    <text evidence="1">Belongs to the tubulin--tyrosine ligase family.</text>
</comment>
<sequence>IISKAIVATICGCNSHNAQQQGNLNINCNPNCFELFGADVLIDDTLRPWLLEVNSSPALSLDTDLDYLVKVPLVADIIEMALPMDEWDFDKNMLSDLLDRYVLKKRPGSRDPQPPQSRKDLNEWIFQIFNEKNPLNQAKKQRSKNNFELLDLKNFDPPTL</sequence>
<dbReference type="EMBL" id="SNRW01032134">
    <property type="protein sequence ID" value="KAA6356965.1"/>
    <property type="molecule type" value="Genomic_DNA"/>
</dbReference>
<dbReference type="Proteomes" id="UP000324800">
    <property type="component" value="Unassembled WGS sequence"/>
</dbReference>